<keyword evidence="3" id="KW-0539">Nucleus</keyword>
<dbReference type="CDD" id="cd12148">
    <property type="entry name" value="fungal_TF_MHR"/>
    <property type="match status" value="1"/>
</dbReference>
<evidence type="ECO:0000256" key="4">
    <source>
        <dbReference type="SAM" id="MobiDB-lite"/>
    </source>
</evidence>
<name>A0A2S6C1Y9_9PEZI</name>
<dbReference type="InterPro" id="IPR050613">
    <property type="entry name" value="Sec_Metabolite_Reg"/>
</dbReference>
<sequence>MSEALLLQNTVNKPGTSCLGCRRRKLKCSREHEGCFNCLKSELPCVYPTPDLGVKRKRGPYKKDKPPRQRHLEDLVKYLEPKNEQAKASQPGDSVSPGRASSSGASGTPYTTASERPPPQSPNQQSLVQDALHALTKSAAKDEDLRKDDGGIGLHGSNPTTANLYSSSHPHPTPARIFEYWNLFVTRVDPMVKIIHCPSFFTKIISLINNPSSVSSSTKAMIFSMYYAALSTCSAQETRQKFGEGQEILFSRYGKCIMEEIRRNYEIPELEGLQALTLYIVCIRRSDSMTGIADLFHEAVRCAQLIKLEEEPEGRYPPFEVEYRRRLWYHLCGLESRTAEEGGSRKYSIFKDKKVELPRNLNDCDLNPRMTVSPVTRLGITDSTFPILRFKIHHLVFGIWNIGSGSPAGTPGITERQRQFYDDAKSDLDHVYMRFMDESRPYDWLCVNFIEGMLTKARLLINFPRGTVPTKTMPEEDRMTLLESSVDIIKRTHALAVDDRISDWVWYFRGYVQWHSLAIIVAELAWSRDENFTNMAWSVLDRLLVQWDKLYQSKKDDPAWTHVNESIQRARKARQHKRSAGATQPENVHKRPRHDAPPLPQQIVPPPLQTNVHHQQILQHRPASVSNTTMPPQSTQYLPNAQAAIPMYNDGPTPESQVSAGSGLYEELSPIDWNLDPFAITDWNAFNTVFTNNLWDDLLPMQNMDMGMQDGGHWWPPNNNVMPAYGHYHTQGQYYG</sequence>
<dbReference type="PANTHER" id="PTHR31001">
    <property type="entry name" value="UNCHARACTERIZED TRANSCRIPTIONAL REGULATORY PROTEIN"/>
    <property type="match status" value="1"/>
</dbReference>
<evidence type="ECO:0000256" key="3">
    <source>
        <dbReference type="ARBA" id="ARBA00023242"/>
    </source>
</evidence>
<gene>
    <name evidence="6" type="ORF">CBER1_04557</name>
</gene>
<organism evidence="6 7">
    <name type="scientific">Cercospora berteroae</name>
    <dbReference type="NCBI Taxonomy" id="357750"/>
    <lineage>
        <taxon>Eukaryota</taxon>
        <taxon>Fungi</taxon>
        <taxon>Dikarya</taxon>
        <taxon>Ascomycota</taxon>
        <taxon>Pezizomycotina</taxon>
        <taxon>Dothideomycetes</taxon>
        <taxon>Dothideomycetidae</taxon>
        <taxon>Mycosphaerellales</taxon>
        <taxon>Mycosphaerellaceae</taxon>
        <taxon>Cercospora</taxon>
    </lineage>
</organism>
<feature type="compositionally biased region" description="Basic and acidic residues" evidence="4">
    <location>
        <begin position="140"/>
        <end position="150"/>
    </location>
</feature>
<dbReference type="Proteomes" id="UP000237631">
    <property type="component" value="Unassembled WGS sequence"/>
</dbReference>
<dbReference type="Gene3D" id="4.10.240.10">
    <property type="entry name" value="Zn(2)-C6 fungal-type DNA-binding domain"/>
    <property type="match status" value="1"/>
</dbReference>
<dbReference type="CDD" id="cd00067">
    <property type="entry name" value="GAL4"/>
    <property type="match status" value="1"/>
</dbReference>
<feature type="region of interest" description="Disordered" evidence="4">
    <location>
        <begin position="566"/>
        <end position="607"/>
    </location>
</feature>
<dbReference type="PROSITE" id="PS50048">
    <property type="entry name" value="ZN2_CY6_FUNGAL_2"/>
    <property type="match status" value="1"/>
</dbReference>
<dbReference type="InterPro" id="IPR001138">
    <property type="entry name" value="Zn2Cys6_DnaBD"/>
</dbReference>
<comment type="caution">
    <text evidence="6">The sequence shown here is derived from an EMBL/GenBank/DDBJ whole genome shotgun (WGS) entry which is preliminary data.</text>
</comment>
<dbReference type="GO" id="GO:0000981">
    <property type="term" value="F:DNA-binding transcription factor activity, RNA polymerase II-specific"/>
    <property type="evidence" value="ECO:0007669"/>
    <property type="project" value="InterPro"/>
</dbReference>
<dbReference type="SUPFAM" id="SSF57701">
    <property type="entry name" value="Zn2/Cys6 DNA-binding domain"/>
    <property type="match status" value="1"/>
</dbReference>
<dbReference type="InterPro" id="IPR036864">
    <property type="entry name" value="Zn2-C6_fun-type_DNA-bd_sf"/>
</dbReference>
<dbReference type="Pfam" id="PF00172">
    <property type="entry name" value="Zn_clus"/>
    <property type="match status" value="1"/>
</dbReference>
<dbReference type="GO" id="GO:0003677">
    <property type="term" value="F:DNA binding"/>
    <property type="evidence" value="ECO:0007669"/>
    <property type="project" value="InterPro"/>
</dbReference>
<accession>A0A2S6C1Y9</accession>
<evidence type="ECO:0000259" key="5">
    <source>
        <dbReference type="PROSITE" id="PS50048"/>
    </source>
</evidence>
<feature type="region of interest" description="Disordered" evidence="4">
    <location>
        <begin position="49"/>
        <end position="127"/>
    </location>
</feature>
<feature type="compositionally biased region" description="Polar residues" evidence="4">
    <location>
        <begin position="157"/>
        <end position="168"/>
    </location>
</feature>
<feature type="compositionally biased region" description="Basic residues" evidence="4">
    <location>
        <begin position="569"/>
        <end position="579"/>
    </location>
</feature>
<protein>
    <recommendedName>
        <fullName evidence="5">Zn(2)-C6 fungal-type domain-containing protein</fullName>
    </recommendedName>
</protein>
<comment type="subcellular location">
    <subcellularLocation>
        <location evidence="1">Nucleus</location>
    </subcellularLocation>
</comment>
<evidence type="ECO:0000256" key="1">
    <source>
        <dbReference type="ARBA" id="ARBA00004123"/>
    </source>
</evidence>
<dbReference type="GO" id="GO:0008270">
    <property type="term" value="F:zinc ion binding"/>
    <property type="evidence" value="ECO:0007669"/>
    <property type="project" value="InterPro"/>
</dbReference>
<evidence type="ECO:0000256" key="2">
    <source>
        <dbReference type="ARBA" id="ARBA00022723"/>
    </source>
</evidence>
<feature type="domain" description="Zn(2)-C6 fungal-type" evidence="5">
    <location>
        <begin position="17"/>
        <end position="47"/>
    </location>
</feature>
<dbReference type="PANTHER" id="PTHR31001:SF85">
    <property type="entry name" value="ZN(II)2CYS6 TRANSCRIPTION FACTOR (EUROFUNG)"/>
    <property type="match status" value="1"/>
</dbReference>
<dbReference type="EMBL" id="PNEN01000576">
    <property type="protein sequence ID" value="PPJ53754.1"/>
    <property type="molecule type" value="Genomic_DNA"/>
</dbReference>
<feature type="region of interest" description="Disordered" evidence="4">
    <location>
        <begin position="140"/>
        <end position="168"/>
    </location>
</feature>
<dbReference type="GO" id="GO:0006351">
    <property type="term" value="P:DNA-templated transcription"/>
    <property type="evidence" value="ECO:0007669"/>
    <property type="project" value="InterPro"/>
</dbReference>
<keyword evidence="7" id="KW-1185">Reference proteome</keyword>
<dbReference type="OrthoDB" id="424974at2759"/>
<dbReference type="GO" id="GO:0005634">
    <property type="term" value="C:nucleus"/>
    <property type="evidence" value="ECO:0007669"/>
    <property type="project" value="UniProtKB-SubCell"/>
</dbReference>
<dbReference type="PROSITE" id="PS00463">
    <property type="entry name" value="ZN2_CY6_FUNGAL_1"/>
    <property type="match status" value="1"/>
</dbReference>
<keyword evidence="2" id="KW-0479">Metal-binding</keyword>
<dbReference type="SMART" id="SM00066">
    <property type="entry name" value="GAL4"/>
    <property type="match status" value="1"/>
</dbReference>
<feature type="compositionally biased region" description="Basic and acidic residues" evidence="4">
    <location>
        <begin position="61"/>
        <end position="85"/>
    </location>
</feature>
<dbReference type="STRING" id="357750.A0A2S6C1Y9"/>
<evidence type="ECO:0000313" key="7">
    <source>
        <dbReference type="Proteomes" id="UP000237631"/>
    </source>
</evidence>
<dbReference type="AlphaFoldDB" id="A0A2S6C1Y9"/>
<evidence type="ECO:0000313" key="6">
    <source>
        <dbReference type="EMBL" id="PPJ53754.1"/>
    </source>
</evidence>
<reference evidence="7" key="1">
    <citation type="journal article" date="2017" name="bioRxiv">
        <title>Conservation of a gene cluster reveals novel cercosporin biosynthetic mechanisms and extends production to the genus Colletotrichum.</title>
        <authorList>
            <person name="de Jonge R."/>
            <person name="Ebert M.K."/>
            <person name="Huitt-Roehl C.R."/>
            <person name="Pal P."/>
            <person name="Suttle J.C."/>
            <person name="Spanner R.E."/>
            <person name="Neubauer J.D."/>
            <person name="Jurick W.M.II."/>
            <person name="Stott K.A."/>
            <person name="Secor G.A."/>
            <person name="Thomma B.P.H.J."/>
            <person name="Van de Peer Y."/>
            <person name="Townsend C.A."/>
            <person name="Bolton M.D."/>
        </authorList>
    </citation>
    <scope>NUCLEOTIDE SEQUENCE [LARGE SCALE GENOMIC DNA]</scope>
    <source>
        <strain evidence="7">CBS538.71</strain>
    </source>
</reference>
<dbReference type="InterPro" id="IPR007219">
    <property type="entry name" value="XnlR_reg_dom"/>
</dbReference>
<dbReference type="Pfam" id="PF04082">
    <property type="entry name" value="Fungal_trans"/>
    <property type="match status" value="1"/>
</dbReference>
<proteinExistence type="predicted"/>
<feature type="compositionally biased region" description="Pro residues" evidence="4">
    <location>
        <begin position="597"/>
        <end position="607"/>
    </location>
</feature>
<feature type="compositionally biased region" description="Low complexity" evidence="4">
    <location>
        <begin position="92"/>
        <end position="107"/>
    </location>
</feature>